<feature type="domain" description="Type II secretion system protein GspF" evidence="9">
    <location>
        <begin position="75"/>
        <end position="198"/>
    </location>
</feature>
<accession>A0A146JB79</accession>
<dbReference type="PANTHER" id="PTHR30012:SF0">
    <property type="entry name" value="TYPE II SECRETION SYSTEM PROTEIN F-RELATED"/>
    <property type="match status" value="1"/>
</dbReference>
<evidence type="ECO:0000256" key="4">
    <source>
        <dbReference type="ARBA" id="ARBA00022519"/>
    </source>
</evidence>
<organism evidence="10">
    <name type="scientific">uncultured Aquificaceae bacterium</name>
    <dbReference type="NCBI Taxonomy" id="374108"/>
    <lineage>
        <taxon>Bacteria</taxon>
        <taxon>Pseudomonadati</taxon>
        <taxon>Aquificota</taxon>
        <taxon>Aquificia</taxon>
        <taxon>Aquificales</taxon>
        <taxon>Aquificaceae</taxon>
        <taxon>environmental samples</taxon>
    </lineage>
</organism>
<reference evidence="10" key="1">
    <citation type="journal article" date="2016" name="Microbes Environ.">
        <title>In Situ Gene Expression Responsible for Sulfide Oxidation and CO2 Fixation of an Uncultured Large Sausage-Shaped Aquificae Bacterium in a Sulfidic Hot Spring.</title>
        <authorList>
            <person name="Tamazawa S."/>
            <person name="Yamamoto K."/>
            <person name="Takasaki K."/>
            <person name="Mitani Y."/>
            <person name="Hanada S."/>
            <person name="Kamagata Y."/>
            <person name="Tamaki H."/>
        </authorList>
    </citation>
    <scope>NUCLEOTIDE SEQUENCE</scope>
</reference>
<dbReference type="EMBL" id="LC145131">
    <property type="protein sequence ID" value="BAU79788.1"/>
    <property type="molecule type" value="Genomic_DNA"/>
</dbReference>
<dbReference type="Gene3D" id="1.20.81.30">
    <property type="entry name" value="Type II secretion system (T2SS), domain F"/>
    <property type="match status" value="2"/>
</dbReference>
<dbReference type="InterPro" id="IPR003004">
    <property type="entry name" value="GspF/PilC"/>
</dbReference>
<comment type="subcellular location">
    <subcellularLocation>
        <location evidence="1">Cell inner membrane</location>
        <topology evidence="1">Multi-pass membrane protein</topology>
    </subcellularLocation>
</comment>
<evidence type="ECO:0000256" key="8">
    <source>
        <dbReference type="SAM" id="Phobius"/>
    </source>
</evidence>
<keyword evidence="4" id="KW-0997">Cell inner membrane</keyword>
<dbReference type="FunFam" id="1.20.81.30:FF:000001">
    <property type="entry name" value="Type II secretion system protein F"/>
    <property type="match status" value="2"/>
</dbReference>
<dbReference type="Pfam" id="PF00482">
    <property type="entry name" value="T2SSF"/>
    <property type="match status" value="2"/>
</dbReference>
<proteinExistence type="inferred from homology"/>
<evidence type="ECO:0000256" key="2">
    <source>
        <dbReference type="ARBA" id="ARBA00005745"/>
    </source>
</evidence>
<protein>
    <submittedName>
        <fullName evidence="10">Putative pilin biogenesis protein</fullName>
    </submittedName>
</protein>
<evidence type="ECO:0000259" key="9">
    <source>
        <dbReference type="Pfam" id="PF00482"/>
    </source>
</evidence>
<keyword evidence="6 8" id="KW-1133">Transmembrane helix</keyword>
<keyword evidence="5 8" id="KW-0812">Transmembrane</keyword>
<name>A0A146JB79_9AQUI</name>
<feature type="domain" description="Type II secretion system protein GspF" evidence="9">
    <location>
        <begin position="278"/>
        <end position="399"/>
    </location>
</feature>
<evidence type="ECO:0000313" key="10">
    <source>
        <dbReference type="EMBL" id="BAU79788.1"/>
    </source>
</evidence>
<dbReference type="PRINTS" id="PR00812">
    <property type="entry name" value="BCTERIALGSPF"/>
</dbReference>
<comment type="similarity">
    <text evidence="2">Belongs to the GSP F family.</text>
</comment>
<feature type="transmembrane region" description="Helical" evidence="8">
    <location>
        <begin position="217"/>
        <end position="242"/>
    </location>
</feature>
<dbReference type="PANTHER" id="PTHR30012">
    <property type="entry name" value="GENERAL SECRETION PATHWAY PROTEIN"/>
    <property type="match status" value="1"/>
</dbReference>
<feature type="transmembrane region" description="Helical" evidence="8">
    <location>
        <begin position="380"/>
        <end position="400"/>
    </location>
</feature>
<feature type="transmembrane region" description="Helical" evidence="8">
    <location>
        <begin position="176"/>
        <end position="197"/>
    </location>
</feature>
<keyword evidence="3" id="KW-1003">Cell membrane</keyword>
<dbReference type="GO" id="GO:0005886">
    <property type="term" value="C:plasma membrane"/>
    <property type="evidence" value="ECO:0007669"/>
    <property type="project" value="UniProtKB-SubCell"/>
</dbReference>
<evidence type="ECO:0000256" key="7">
    <source>
        <dbReference type="ARBA" id="ARBA00023136"/>
    </source>
</evidence>
<evidence type="ECO:0000256" key="3">
    <source>
        <dbReference type="ARBA" id="ARBA00022475"/>
    </source>
</evidence>
<evidence type="ECO:0000256" key="5">
    <source>
        <dbReference type="ARBA" id="ARBA00022692"/>
    </source>
</evidence>
<dbReference type="InterPro" id="IPR018076">
    <property type="entry name" value="T2SS_GspF_dom"/>
</dbReference>
<keyword evidence="7 8" id="KW-0472">Membrane</keyword>
<sequence>MKVSYTARDKYGVKKSGVLEAVSVEEAEEVLKKQGFVDIQINIKSVKDKKDSKTSSSGGIKLFKKKVKEQDLALFTRQLGAMIGAGIGITQALEILGQQLPNPTLQEAINKVKDDVLTGVSLSKAMVKHPNVFPSFLINLIAAAEESGKLDETLKRATIYYEKLAAIKGKIKSASWYPTAVLVIATLIVLGLLTFVVPTFAEIYSSMGGELPFLTQILINISNNLKANIIFIIGFIMAFVFINRQIYKTYSGKKFYHKLFLKIPLIGKILHKGALAKFARTFATLINGGVPIIRAIEIAASTVGNILIEESLQKTKEEVEKGKPFSQSLNKNFFPLMFVAMASVGENTGRLDEMLDTIATFYEDEVDREVDALISTLEPLMMVVIGGIVGFILIALYLPIFKMGELVK</sequence>
<dbReference type="AlphaFoldDB" id="A0A146JB79"/>
<evidence type="ECO:0000256" key="6">
    <source>
        <dbReference type="ARBA" id="ARBA00022989"/>
    </source>
</evidence>
<evidence type="ECO:0000256" key="1">
    <source>
        <dbReference type="ARBA" id="ARBA00004429"/>
    </source>
</evidence>
<dbReference type="InterPro" id="IPR042094">
    <property type="entry name" value="T2SS_GspF_sf"/>
</dbReference>